<feature type="compositionally biased region" description="Basic and acidic residues" evidence="1">
    <location>
        <begin position="936"/>
        <end position="946"/>
    </location>
</feature>
<dbReference type="AlphaFoldDB" id="A0A0X3NHK9"/>
<dbReference type="EMBL" id="GEEE01024077">
    <property type="protein sequence ID" value="JAP39148.1"/>
    <property type="molecule type" value="Transcribed_RNA"/>
</dbReference>
<feature type="region of interest" description="Disordered" evidence="1">
    <location>
        <begin position="679"/>
        <end position="720"/>
    </location>
</feature>
<sequence length="1054" mass="116114">LLAGERRRRVQLYMTKRSTKLKQTTMQCLLMRNLTIATVMMLQAAALCLAYTTATEESRWADQVIEYSYHSKLTGSVNRTSISKEPTSQISDIITKLTTKIGRNKSMLPIESSAMTSAGKRYSTVSTVGRPVAYEPRPTEQPNEPTKSSDKMIISEINNQPASQVSVHTNGQYSSQGRNTTMLQTAEYDEDQENEHTSVNEKHHPDSDDNYSDQYLRTENNVSFDKEREILSDGGTNITSETADVVGSRKDLNTVVGISAIPEITTSGDPVNSKYAQSDSGTQISLTENMQDIRLSPMTFGYAPSTSDPSTRPASTYSTLTTIELQTDAESLTSEVKVTLRNTESSAAIGTDFNNRDILQQDVNKWLTVKSNERTTNPVSVRHTGHLSSQAPDTKLQQTDDYYDDWYKETTSVNGYHNSFINSNNSEPYVDKETTEAVDTGAKEPTDYSTSQDAASPSAHRLSGINTTTYNIALSSTPQASVTELEEGTLSSLGERKETITEISTSVTKNTNTPTHTFAFSMEPGIQGLELLTDATESYEERGITAERTDSFGNKNTIINVNITSRLAEDTSLLDPIPSESTQIDTEIPITESLQDIQTSLMQTSNGPSMSTLGTEPSLANSIMNTLLLQIDAEMLTLEARADSLGTNKTTSVENTSKNTECVEQTFSEFHTSRIRISGSSHRPDITNTENTPPNFNGASEDDIGESTADTNEFSKDTEEQITKTPITNEYESVNTMISMSSDRKSIDVEDVASSEWPVGTEFKSSSYAGVNSGSSTDDEYHRRLIDTNGTDNSGTLPLSDTTIEHNFSDHFPGVNEEATISTTGSSHEASSTNVSTVANELREILSLESNGNGTIQITTPTTEIHQLKKSGDHLTTCGGSQEELVSQKPTDLSTNKIMPRRETSIKAAVETTEAETTWQDFTPMASNARLHHTKSYNERPRDHTSDITQSSEQTNSQPTDLSQVKDDLNKPTAWMEFSESIPNKLWKGRESLNLGNRKKLPTDANGDSATESVELRYLRGRHRFARYTRSNSANRLAVSFVVVFVTIQALRQI</sequence>
<organism evidence="2">
    <name type="scientific">Schistocephalus solidus</name>
    <name type="common">Tapeworm</name>
    <dbReference type="NCBI Taxonomy" id="70667"/>
    <lineage>
        <taxon>Eukaryota</taxon>
        <taxon>Metazoa</taxon>
        <taxon>Spiralia</taxon>
        <taxon>Lophotrochozoa</taxon>
        <taxon>Platyhelminthes</taxon>
        <taxon>Cestoda</taxon>
        <taxon>Eucestoda</taxon>
        <taxon>Diphyllobothriidea</taxon>
        <taxon>Diphyllobothriidae</taxon>
        <taxon>Schistocephalus</taxon>
    </lineage>
</organism>
<feature type="region of interest" description="Disordered" evidence="1">
    <location>
        <begin position="128"/>
        <end position="148"/>
    </location>
</feature>
<gene>
    <name evidence="2" type="ORF">TR165233</name>
</gene>
<protein>
    <submittedName>
        <fullName evidence="2">Uncharacterized protein</fullName>
    </submittedName>
</protein>
<evidence type="ECO:0000313" key="2">
    <source>
        <dbReference type="EMBL" id="JAP39148.1"/>
    </source>
</evidence>
<accession>A0A0X3NHK9</accession>
<evidence type="ECO:0000256" key="1">
    <source>
        <dbReference type="SAM" id="MobiDB-lite"/>
    </source>
</evidence>
<name>A0A0X3NHK9_SCHSO</name>
<reference evidence="2" key="1">
    <citation type="submission" date="2016-01" db="EMBL/GenBank/DDBJ databases">
        <title>Reference transcriptome for the parasite Schistocephalus solidus: insights into the molecular evolution of parasitism.</title>
        <authorList>
            <person name="Hebert F.O."/>
            <person name="Grambauer S."/>
            <person name="Barber I."/>
            <person name="Landry C.R."/>
            <person name="Aubin-Horth N."/>
        </authorList>
    </citation>
    <scope>NUCLEOTIDE SEQUENCE</scope>
</reference>
<feature type="non-terminal residue" evidence="2">
    <location>
        <position position="1"/>
    </location>
</feature>
<feature type="compositionally biased region" description="Basic and acidic residues" evidence="1">
    <location>
        <begin position="194"/>
        <end position="207"/>
    </location>
</feature>
<feature type="compositionally biased region" description="Polar residues" evidence="1">
    <location>
        <begin position="679"/>
        <end position="698"/>
    </location>
</feature>
<feature type="compositionally biased region" description="Polar residues" evidence="1">
    <location>
        <begin position="947"/>
        <end position="963"/>
    </location>
</feature>
<feature type="region of interest" description="Disordered" evidence="1">
    <location>
        <begin position="189"/>
        <end position="213"/>
    </location>
</feature>
<feature type="region of interest" description="Disordered" evidence="1">
    <location>
        <begin position="934"/>
        <end position="966"/>
    </location>
</feature>
<proteinExistence type="predicted"/>
<feature type="compositionally biased region" description="Basic and acidic residues" evidence="1">
    <location>
        <begin position="434"/>
        <end position="446"/>
    </location>
</feature>
<feature type="region of interest" description="Disordered" evidence="1">
    <location>
        <begin position="434"/>
        <end position="462"/>
    </location>
</feature>